<dbReference type="Pfam" id="PF00616">
    <property type="entry name" value="RasGAP"/>
    <property type="match status" value="1"/>
</dbReference>
<dbReference type="GeneID" id="3258401"/>
<keyword evidence="2" id="KW-0597">Phosphoprotein</keyword>
<dbReference type="eggNOG" id="KOG1826">
    <property type="taxonomic scope" value="Eukaryota"/>
</dbReference>
<dbReference type="Proteomes" id="UP000002149">
    <property type="component" value="Chromosome 6"/>
</dbReference>
<keyword evidence="1" id="KW-0343">GTPase activation</keyword>
<dbReference type="PANTHER" id="PTHR10194">
    <property type="entry name" value="RAS GTPASE-ACTIVATING PROTEINS"/>
    <property type="match status" value="1"/>
</dbReference>
<dbReference type="SUPFAM" id="SSF48350">
    <property type="entry name" value="GTPase activation domain, GAP"/>
    <property type="match status" value="1"/>
</dbReference>
<evidence type="ECO:0000313" key="6">
    <source>
        <dbReference type="EMBL" id="AAW44003.2"/>
    </source>
</evidence>
<dbReference type="SMART" id="SM00323">
    <property type="entry name" value="RasGAP"/>
    <property type="match status" value="1"/>
</dbReference>
<evidence type="ECO:0000259" key="5">
    <source>
        <dbReference type="PROSITE" id="PS50191"/>
    </source>
</evidence>
<proteinExistence type="predicted"/>
<dbReference type="InterPro" id="IPR023152">
    <property type="entry name" value="RasGAP_CS"/>
</dbReference>
<dbReference type="InterPro" id="IPR001251">
    <property type="entry name" value="CRAL-TRIO_dom"/>
</dbReference>
<dbReference type="InterPro" id="IPR036865">
    <property type="entry name" value="CRAL-TRIO_dom_sf"/>
</dbReference>
<evidence type="ECO:0000256" key="3">
    <source>
        <dbReference type="SAM" id="MobiDB-lite"/>
    </source>
</evidence>
<accession>Q5KFG6</accession>
<name>Q5KFG6_CRYD1</name>
<keyword evidence="7" id="KW-1185">Reference proteome</keyword>
<dbReference type="PROSITE" id="PS00509">
    <property type="entry name" value="RAS_GTPASE_ACTIV_1"/>
    <property type="match status" value="1"/>
</dbReference>
<dbReference type="VEuPathDB" id="FungiDB:CNF01820"/>
<dbReference type="InterPro" id="IPR001936">
    <property type="entry name" value="RasGAP_dom"/>
</dbReference>
<evidence type="ECO:0000256" key="2">
    <source>
        <dbReference type="ARBA" id="ARBA00022553"/>
    </source>
</evidence>
<dbReference type="PROSITE" id="PS50191">
    <property type="entry name" value="CRAL_TRIO"/>
    <property type="match status" value="1"/>
</dbReference>
<dbReference type="InterPro" id="IPR039360">
    <property type="entry name" value="Ras_GTPase"/>
</dbReference>
<evidence type="ECO:0000256" key="1">
    <source>
        <dbReference type="ARBA" id="ARBA00022468"/>
    </source>
</evidence>
<dbReference type="KEGG" id="cne:CNF01820"/>
<evidence type="ECO:0000259" key="4">
    <source>
        <dbReference type="PROSITE" id="PS50018"/>
    </source>
</evidence>
<dbReference type="OrthoDB" id="28245at2759"/>
<dbReference type="GO" id="GO:0005096">
    <property type="term" value="F:GTPase activator activity"/>
    <property type="evidence" value="ECO:0000318"/>
    <property type="project" value="GO_Central"/>
</dbReference>
<dbReference type="RefSeq" id="XP_024513023.1">
    <property type="nucleotide sequence ID" value="XM_024657379.1"/>
</dbReference>
<sequence length="2691" mass="295060">MPSLRRGSTASPHHSVSAPRIKSDLTSTYPSYPSHHLNDSASIMSRPENQSGEQKILNALVSRLVNKLPCNSGIQLAILESDAAVQSTIQSLLQLSGTRLSLVVQSLVNALEALSKYASSSASLAEIPLSVLHSQIYILYILNLCLSTSWRQHSHVSPPPSSDLPRCWPDPYAFEDHLAKHMLNVLVIYTRLVSLEIEFGDVSGNHAPSKESKGSATASSSSWSKAMSASSGSCSLGTGFLQQHSYSRSSPDRDEPLGEKLSATCTTALSTVTQMTKFTARAVFYLSASNWPLVSTQIRKRVHYLTTTIEDSPDLTELRLLEWSNVDQARLSQILAEISSAFSYIKRPAQITVATMLRKAIRNWITINPTEYEALIESGKKLEGGADALFDVLHSASDLGSSSNARRTKAFYPLMAGLLVVCPDILRRVMARESTKGSSGLSKKMSYMDSFRKGLNSTKGFEACALSYIEFMSAGMALSPRLETSAIRSLIHNIQNDLKNALFSSSLSKEISDQNAIVEGLVALYRLNPTTTGGLLFPKLWNDSSDASKIVAVKACVMIAVEGCRLPWYPPVEDLKKEVCSSIRGLLKAHTAASTPDRNAARRPRGSFELPSKQTELIFEILNLYSLDPSFAFSGARLDPSTDDSVSLFMTLSSLMVLPNPEVTRVTAAKTNVTLVNYVREMCQQSDHVMRLASNAAAGIWQMLLDVGRQVLFAFHDGEVDEVTASATAMREMAHAVIQMAERHPGIMFPSPKAQPAAMVVSAAGFVCIVSPDVEQTTLTLPTLSTLGKLTRMAHRSASGEIMTSAYSTFPNNRADAFEKLAALPAAIGRQQQQRMIRRSLRPLAIGSSLTISVWMGLASIWKALTAKIVAADAGNSISSREKRRMMTVDIEGLDAEESKEWQNAISFLAALANVGLTNLKPKCLSEVIGKEGFLPAAYDQDISDPGALIEAFIRQCVELLASNSIAVRESTKAALGSELPTTMCRVLVAQMIKLLSHAINPSGVNISDSFTSFVEQAVAVLRLQIDRMGPDDDVPSVQVDMGELLYLLGKYIQRLGRSDLFLRLKTRYSQLMEAALRKPDNVLTTSGGKLKTAALEWLAEWSMETSKDNDVYSTSMDSNARYQRELGHACLRAMVPVTDGLQLSAGGEESEDPQGVLKSRLFYRHYRQLVKVIEKSNLEEDKSSDQLPSVHGQSSYKIAGPDDAPTLAILALSNLLSANIDVGLKHCLSLGYHEDPTLRTVFMQLLTNVLQQGTRFGGLAAKRISYAPKLYLEGLTNPNLALALAMVDVCPQTGAEVDELSTLLFRVFEGKGTLLGLMRVLIEREVTMTNHESELFRANSITMRMITIFAKTYGYNHVRATLQPLILSLAEKPAECSFELDPRKAAPGDDIERNSDHLRLMCQALLDLICSSTPRVPLMFRAVCHHIWEVVDDRFPDSRHSAVGSFIFLRFFCPAIVSPESIDLDVNPDTRETRRALLLITKVIQNLANNVVFKEPHMKVLNPFLSDNIKQVTKFLSDIAIRPKTIEVQNAAKTFQEEAERSQDLDGDDAIIHRFVFKHQARLEASLSSMPKSFRHASNSKLARTEFDGPAALERLRKVMNATGAPPDATLLPASVRGQVYDEFMRHNQGRNVDSVREVFYEGSASQNGRRIFYFIVSRVALIDYDLLAYHVFLTLERVTEYFDLIIDLTDFSHSTELPMVWLKKSIQLCPSGILSCLNTLVFYNPNSYARKRLRHLISELLTISAPVGKNVVAASSPSELVDHIPFSSLALPEHTMALAYEADHVFTNLVCLSDHGMQIPVVVKLGQDCLQVASWRKQDLTSSLKSYIIDVVKLNAIDDIITGGGIPSDQLIIKHSQKETLTLLSRKRNEMVHIIRSARSRLKEDTPLNSRILRPTDVPATLLNVALLNLTSSNETLRMGAYVLVNELSQFFKYSLASRVLKVSAGLTIPNNSLSWVHDLSRALASSASHLTLEFLKEWVIGFSKADTPLKTASLQYVGPWLANLDQFSRPTRDDAEESVKQVRGIVRSLVSITVAERRRLHLTIQEHLWAPFARAHESLVDIVLFELIHGAIDAGLGSDKTECIADILVSISSTNVRGKVIARLRKSLAQTYLRPSNHLTENATWNEVCALARITLALGFNPTTALDTQLFLPELFHVVTLLLGAGPVIMRQTVYGLLVSIIHSLASNATAGEMDADALAVLLRRLQEPEMMTSFGVIQGQGHLELSGLPRKDETDIHLLDRVEEVSKFLGEVLVAGAVSVDCANAWRARWMGLVAATCFQHNPATQPQAFIVLGYLASEEVDDDLIYQILVAMSTALSHFIESDSILIVSMLRCLSRIVPGLFPDSRYVASLFWLAVGVLQLGYIPLFAPALELMITALRSINMASDGIQSTELMEYLLDARRTVADQVKKLDQVSGVSFDTDITFALIAIIYKGVRHPSTKKLTTEILLELLQLAANTAGSSAGNGTLVVAGGVAYFVALLSISANSGDELKDVFKAARLYVDVSHMDVERVSVFSLLSIPDNSTALLLVSMVVSLLNGSGGSDAEKAILYKLLADASAEIPEVLAMAYDSLIPRIVSTLTSTNNTSIISSSTTILERALSDPNYTFTNSSAIPSADSSTSLPHPGHGKVYASSISSSPSAGAAREQVLDDLGMKGLAELAFPQVKVDRLNMMAKWVASLIENFTI</sequence>
<dbReference type="InterPro" id="IPR008936">
    <property type="entry name" value="Rho_GTPase_activation_prot"/>
</dbReference>
<evidence type="ECO:0000313" key="7">
    <source>
        <dbReference type="Proteomes" id="UP000002149"/>
    </source>
</evidence>
<dbReference type="EMBL" id="AE017346">
    <property type="protein sequence ID" value="AAW44003.2"/>
    <property type="molecule type" value="Genomic_DNA"/>
</dbReference>
<dbReference type="SUPFAM" id="SSF48371">
    <property type="entry name" value="ARM repeat"/>
    <property type="match status" value="1"/>
</dbReference>
<dbReference type="HOGENOM" id="CLU_000249_0_2_1"/>
<dbReference type="GO" id="GO:1902531">
    <property type="term" value="P:regulation of intracellular signal transduction"/>
    <property type="evidence" value="ECO:0000318"/>
    <property type="project" value="GO_Central"/>
</dbReference>
<protein>
    <submittedName>
        <fullName evidence="6">Ras GTPase activator, putative</fullName>
    </submittedName>
</protein>
<dbReference type="Pfam" id="PF13716">
    <property type="entry name" value="CRAL_TRIO_2"/>
    <property type="match status" value="1"/>
</dbReference>
<feature type="region of interest" description="Disordered" evidence="3">
    <location>
        <begin position="1"/>
        <end position="30"/>
    </location>
</feature>
<dbReference type="PROSITE" id="PS50018">
    <property type="entry name" value="RAS_GTPASE_ACTIV_2"/>
    <property type="match status" value="1"/>
</dbReference>
<dbReference type="PaxDb" id="214684-Q5KFG6"/>
<feature type="domain" description="CRAL-TRIO" evidence="5">
    <location>
        <begin position="1630"/>
        <end position="1785"/>
    </location>
</feature>
<dbReference type="STRING" id="214684.Q5KFG6"/>
<dbReference type="InParanoid" id="Q5KFG6"/>
<gene>
    <name evidence="6" type="ordered locus">CNF01820</name>
</gene>
<feature type="compositionally biased region" description="Polar residues" evidence="3">
    <location>
        <begin position="1"/>
        <end position="14"/>
    </location>
</feature>
<dbReference type="PANTHER" id="PTHR10194:SF142">
    <property type="entry name" value="NEUROFIBROMIN"/>
    <property type="match status" value="1"/>
</dbReference>
<dbReference type="Gene3D" id="3.40.525.10">
    <property type="entry name" value="CRAL-TRIO lipid binding domain"/>
    <property type="match status" value="1"/>
</dbReference>
<dbReference type="Gene3D" id="2.30.29.30">
    <property type="entry name" value="Pleckstrin-homology domain (PH domain)/Phosphotyrosine-binding domain (PTB)"/>
    <property type="match status" value="1"/>
</dbReference>
<dbReference type="Gene3D" id="1.10.506.10">
    <property type="entry name" value="GTPase Activation - p120gap, domain 1"/>
    <property type="match status" value="2"/>
</dbReference>
<dbReference type="CDD" id="cd00170">
    <property type="entry name" value="SEC14"/>
    <property type="match status" value="1"/>
</dbReference>
<reference evidence="6 7" key="1">
    <citation type="journal article" date="2005" name="Science">
        <title>The genome of the basidiomycetous yeast and human pathogen Cryptococcus neoformans.</title>
        <authorList>
            <person name="Loftus B.J."/>
            <person name="Fung E."/>
            <person name="Roncaglia P."/>
            <person name="Rowley D."/>
            <person name="Amedeo P."/>
            <person name="Bruno D."/>
            <person name="Vamathevan J."/>
            <person name="Miranda M."/>
            <person name="Anderson I.J."/>
            <person name="Fraser J.A."/>
            <person name="Allen J.E."/>
            <person name="Bosdet I.E."/>
            <person name="Brent M.R."/>
            <person name="Chiu R."/>
            <person name="Doering T.L."/>
            <person name="Donlin M.J."/>
            <person name="D'Souza C.A."/>
            <person name="Fox D.S."/>
            <person name="Grinberg V."/>
            <person name="Fu J."/>
            <person name="Fukushima M."/>
            <person name="Haas B.J."/>
            <person name="Huang J.C."/>
            <person name="Janbon G."/>
            <person name="Jones S.J."/>
            <person name="Koo H.L."/>
            <person name="Krzywinski M.I."/>
            <person name="Kwon-Chung J.K."/>
            <person name="Lengeler K.B."/>
            <person name="Maiti R."/>
            <person name="Marra M.A."/>
            <person name="Marra R.E."/>
            <person name="Mathewson C.A."/>
            <person name="Mitchell T.G."/>
            <person name="Pertea M."/>
            <person name="Riggs F.R."/>
            <person name="Salzberg S.L."/>
            <person name="Schein J.E."/>
            <person name="Shvartsbeyn A."/>
            <person name="Shin H."/>
            <person name="Shumway M."/>
            <person name="Specht C.A."/>
            <person name="Suh B.B."/>
            <person name="Tenney A."/>
            <person name="Utterback T.R."/>
            <person name="Wickes B.L."/>
            <person name="Wortman J.R."/>
            <person name="Wye N.H."/>
            <person name="Kronstad J.W."/>
            <person name="Lodge J.K."/>
            <person name="Heitman J."/>
            <person name="Davis R.W."/>
            <person name="Fraser C.M."/>
            <person name="Hyman R.W."/>
        </authorList>
    </citation>
    <scope>NUCLEOTIDE SEQUENCE [LARGE SCALE GENOMIC DNA]</scope>
    <source>
        <strain evidence="7">JEC21 / ATCC MYA-565</strain>
    </source>
</reference>
<feature type="domain" description="Ras-GAP" evidence="4">
    <location>
        <begin position="1297"/>
        <end position="1490"/>
    </location>
</feature>
<dbReference type="InterPro" id="IPR011993">
    <property type="entry name" value="PH-like_dom_sf"/>
</dbReference>
<dbReference type="InterPro" id="IPR016024">
    <property type="entry name" value="ARM-type_fold"/>
</dbReference>
<organism evidence="6 7">
    <name type="scientific">Cryptococcus deneoformans (strain JEC21 / ATCC MYA-565)</name>
    <name type="common">Cryptococcus neoformans var. neoformans serotype D</name>
    <dbReference type="NCBI Taxonomy" id="214684"/>
    <lineage>
        <taxon>Eukaryota</taxon>
        <taxon>Fungi</taxon>
        <taxon>Dikarya</taxon>
        <taxon>Basidiomycota</taxon>
        <taxon>Agaricomycotina</taxon>
        <taxon>Tremellomycetes</taxon>
        <taxon>Tremellales</taxon>
        <taxon>Cryptococcaceae</taxon>
        <taxon>Cryptococcus</taxon>
        <taxon>Cryptococcus neoformans species complex</taxon>
    </lineage>
</organism>